<feature type="region of interest" description="Disordered" evidence="1">
    <location>
        <begin position="170"/>
        <end position="196"/>
    </location>
</feature>
<proteinExistence type="predicted"/>
<evidence type="ECO:0000313" key="3">
    <source>
        <dbReference type="Proteomes" id="UP000251186"/>
    </source>
</evidence>
<reference evidence="2 3" key="1">
    <citation type="submission" date="2018-06" db="EMBL/GenBank/DDBJ databases">
        <authorList>
            <consortium name="Pathogen Informatics"/>
            <person name="Doyle S."/>
        </authorList>
    </citation>
    <scope>NUCLEOTIDE SEQUENCE [LARGE SCALE GENOMIC DNA]</scope>
    <source>
        <strain evidence="2 3">NCTC11166</strain>
    </source>
</reference>
<dbReference type="RefSeq" id="WP_112863689.1">
    <property type="nucleotide sequence ID" value="NZ_UAQP01000014.1"/>
</dbReference>
<dbReference type="Proteomes" id="UP000251186">
    <property type="component" value="Unassembled WGS sequence"/>
</dbReference>
<organism evidence="2 3">
    <name type="scientific">Brevundimonas vesicularis</name>
    <name type="common">Pseudomonas vesicularis</name>
    <dbReference type="NCBI Taxonomy" id="41276"/>
    <lineage>
        <taxon>Bacteria</taxon>
        <taxon>Pseudomonadati</taxon>
        <taxon>Pseudomonadota</taxon>
        <taxon>Alphaproteobacteria</taxon>
        <taxon>Caulobacterales</taxon>
        <taxon>Caulobacteraceae</taxon>
        <taxon>Brevundimonas</taxon>
    </lineage>
</organism>
<protein>
    <submittedName>
        <fullName evidence="2">Uncharacterized protein</fullName>
    </submittedName>
</protein>
<dbReference type="EMBL" id="UAQP01000014">
    <property type="protein sequence ID" value="SPU55857.1"/>
    <property type="molecule type" value="Genomic_DNA"/>
</dbReference>
<name>A0A2X1BGI9_BREVE</name>
<feature type="compositionally biased region" description="Basic and acidic residues" evidence="1">
    <location>
        <begin position="173"/>
        <end position="186"/>
    </location>
</feature>
<evidence type="ECO:0000256" key="1">
    <source>
        <dbReference type="SAM" id="MobiDB-lite"/>
    </source>
</evidence>
<dbReference type="AlphaFoldDB" id="A0A2X1BGI9"/>
<accession>A0A2X1BGI9</accession>
<gene>
    <name evidence="2" type="ORF">NCTC11166_03260</name>
</gene>
<sequence length="196" mass="22265">MQFGPPAPNSLLLLFRCEKASELRLAAKRTTVTRSDLVEAIIAAQAGATALRIKSVYRDLTPRDLGLKPKDLDALHDIKPGPHSPASFKAFTKIARLVRGKVMRVCHLFYHLDGPWWWIVFYDVRDLHEPHGWVEGTHIHVLSWVTKRTMDPVTEIEKFRHEVKPRLPSGLHVRFDNEPDAEEARPPKRASLDSGA</sequence>
<evidence type="ECO:0000313" key="2">
    <source>
        <dbReference type="EMBL" id="SPU55857.1"/>
    </source>
</evidence>